<dbReference type="PANTHER" id="PTHR43377">
    <property type="entry name" value="BILIVERDIN REDUCTASE A"/>
    <property type="match status" value="1"/>
</dbReference>
<evidence type="ECO:0000256" key="1">
    <source>
        <dbReference type="SAM" id="MobiDB-lite"/>
    </source>
</evidence>
<dbReference type="Gene3D" id="3.30.360.10">
    <property type="entry name" value="Dihydrodipicolinate Reductase, domain 2"/>
    <property type="match status" value="1"/>
</dbReference>
<organism evidence="4 5">
    <name type="scientific">Roseibium sediminicola</name>
    <dbReference type="NCBI Taxonomy" id="2933272"/>
    <lineage>
        <taxon>Bacteria</taxon>
        <taxon>Pseudomonadati</taxon>
        <taxon>Pseudomonadota</taxon>
        <taxon>Alphaproteobacteria</taxon>
        <taxon>Hyphomicrobiales</taxon>
        <taxon>Stappiaceae</taxon>
        <taxon>Roseibium</taxon>
    </lineage>
</organism>
<feature type="compositionally biased region" description="Basic and acidic residues" evidence="1">
    <location>
        <begin position="348"/>
        <end position="357"/>
    </location>
</feature>
<dbReference type="SUPFAM" id="SSF51735">
    <property type="entry name" value="NAD(P)-binding Rossmann-fold domains"/>
    <property type="match status" value="1"/>
</dbReference>
<protein>
    <submittedName>
        <fullName evidence="4">Gfo/Idh/MocA family oxidoreductase</fullName>
    </submittedName>
</protein>
<reference evidence="4" key="1">
    <citation type="submission" date="2022-04" db="EMBL/GenBank/DDBJ databases">
        <title>Roseibium sp. CAU 1639 isolated from mud.</title>
        <authorList>
            <person name="Kim W."/>
        </authorList>
    </citation>
    <scope>NUCLEOTIDE SEQUENCE</scope>
    <source>
        <strain evidence="4">CAU 1639</strain>
    </source>
</reference>
<feature type="domain" description="Gfo/Idh/MocA-like oxidoreductase N-terminal" evidence="2">
    <location>
        <begin position="7"/>
        <end position="122"/>
    </location>
</feature>
<dbReference type="InterPro" id="IPR036291">
    <property type="entry name" value="NAD(P)-bd_dom_sf"/>
</dbReference>
<dbReference type="Gene3D" id="3.40.50.720">
    <property type="entry name" value="NAD(P)-binding Rossmann-like Domain"/>
    <property type="match status" value="1"/>
</dbReference>
<dbReference type="SUPFAM" id="SSF55347">
    <property type="entry name" value="Glyceraldehyde-3-phosphate dehydrogenase-like, C-terminal domain"/>
    <property type="match status" value="1"/>
</dbReference>
<dbReference type="EMBL" id="JALNMJ010000006">
    <property type="protein sequence ID" value="MCK7612688.1"/>
    <property type="molecule type" value="Genomic_DNA"/>
</dbReference>
<proteinExistence type="predicted"/>
<dbReference type="RefSeq" id="WP_248153825.1">
    <property type="nucleotide sequence ID" value="NZ_JALNMJ010000006.1"/>
</dbReference>
<dbReference type="PANTHER" id="PTHR43377:SF8">
    <property type="entry name" value="BLR3664 PROTEIN"/>
    <property type="match status" value="1"/>
</dbReference>
<sequence>MTAPVSLAVAGAGLIGKRHIQAIDAVGDVCLSAIVDPAAGAQDLAHDLGVAWYPDLEALFDRETPGGVILATPNQLHVANALACIEAGVPALVEKPLAADLAGAQRLADASDASGVPLLVGHHRRHNPLIAAAKAKLDEGALGTIVAVHGMFWLMKPDDYFDVAWRRQPGAGPILVNLIHDIDLLRHLVGEVVSVQAQASSIVRGNPVEESCAILLRFENGALGTVSVTDTAVAPWSWELAAAENPAYPATGESCYFIGGTHGSLELPNMKLWSNPAKRSWWEPISACRFPQPSGDPLIRQISHFAGVIRGDEVPLVPAREGLRSMQVIDAIQRSAHSGESVQLSGEQHPDVTRRSA</sequence>
<name>A0ABT0GV40_9HYPH</name>
<keyword evidence="5" id="KW-1185">Reference proteome</keyword>
<dbReference type="Proteomes" id="UP001431221">
    <property type="component" value="Unassembled WGS sequence"/>
</dbReference>
<dbReference type="Pfam" id="PF22725">
    <property type="entry name" value="GFO_IDH_MocA_C3"/>
    <property type="match status" value="1"/>
</dbReference>
<evidence type="ECO:0000313" key="5">
    <source>
        <dbReference type="Proteomes" id="UP001431221"/>
    </source>
</evidence>
<feature type="compositionally biased region" description="Polar residues" evidence="1">
    <location>
        <begin position="337"/>
        <end position="346"/>
    </location>
</feature>
<dbReference type="InterPro" id="IPR000683">
    <property type="entry name" value="Gfo/Idh/MocA-like_OxRdtase_N"/>
</dbReference>
<feature type="region of interest" description="Disordered" evidence="1">
    <location>
        <begin position="337"/>
        <end position="357"/>
    </location>
</feature>
<dbReference type="InterPro" id="IPR051450">
    <property type="entry name" value="Gfo/Idh/MocA_Oxidoreductases"/>
</dbReference>
<feature type="domain" description="GFO/IDH/MocA-like oxidoreductase" evidence="3">
    <location>
        <begin position="131"/>
        <end position="265"/>
    </location>
</feature>
<dbReference type="Pfam" id="PF01408">
    <property type="entry name" value="GFO_IDH_MocA"/>
    <property type="match status" value="1"/>
</dbReference>
<dbReference type="InterPro" id="IPR055170">
    <property type="entry name" value="GFO_IDH_MocA-like_dom"/>
</dbReference>
<evidence type="ECO:0000259" key="2">
    <source>
        <dbReference type="Pfam" id="PF01408"/>
    </source>
</evidence>
<comment type="caution">
    <text evidence="4">The sequence shown here is derived from an EMBL/GenBank/DDBJ whole genome shotgun (WGS) entry which is preliminary data.</text>
</comment>
<gene>
    <name evidence="4" type="ORF">M0H32_10990</name>
</gene>
<evidence type="ECO:0000313" key="4">
    <source>
        <dbReference type="EMBL" id="MCK7612688.1"/>
    </source>
</evidence>
<accession>A0ABT0GV40</accession>
<evidence type="ECO:0000259" key="3">
    <source>
        <dbReference type="Pfam" id="PF22725"/>
    </source>
</evidence>